<proteinExistence type="predicted"/>
<reference evidence="1 2" key="1">
    <citation type="submission" date="2024-03" db="EMBL/GenBank/DDBJ databases">
        <title>A high-quality draft genome sequence of Diaporthe vaccinii, a causative agent of upright dieback and viscid rot disease in cranberry plants.</title>
        <authorList>
            <person name="Sarrasin M."/>
            <person name="Lang B.F."/>
            <person name="Burger G."/>
        </authorList>
    </citation>
    <scope>NUCLEOTIDE SEQUENCE [LARGE SCALE GENOMIC DNA]</scope>
    <source>
        <strain evidence="1 2">IS7</strain>
    </source>
</reference>
<evidence type="ECO:0000313" key="1">
    <source>
        <dbReference type="EMBL" id="KAL2282031.1"/>
    </source>
</evidence>
<gene>
    <name evidence="1" type="ORF">FJTKL_11108</name>
</gene>
<dbReference type="Proteomes" id="UP001600888">
    <property type="component" value="Unassembled WGS sequence"/>
</dbReference>
<accession>A0ABR4EHW7</accession>
<comment type="caution">
    <text evidence="1">The sequence shown here is derived from an EMBL/GenBank/DDBJ whole genome shotgun (WGS) entry which is preliminary data.</text>
</comment>
<evidence type="ECO:0000313" key="2">
    <source>
        <dbReference type="Proteomes" id="UP001600888"/>
    </source>
</evidence>
<dbReference type="EMBL" id="JBAWTH010000052">
    <property type="protein sequence ID" value="KAL2282031.1"/>
    <property type="molecule type" value="Genomic_DNA"/>
</dbReference>
<sequence>MASDRTVDFGSFSIASKVDKDFALNVSTSMSLSLPEHFADHLTAEDLRDQVRAGTLWLTRASSCRLTLTIHFEHPAGVSVHGEAQRRQLAIEAFQSLPIWGDLGLELRLELNVLSNRTPSTTSVYHIQHTQQHSGLFVPQHVPCGYLSEFSCSFRYVAETSRAPGNVEESVPRSRIHTRYNFRKLAATPTEPPSVHPAAFWGLPPEVQAERLVHLTNNALNLMLGMRRSLGIWCLKGTKPPALVELAPAVWNAQYFQNVVTRARLITTISSALGNLMSTQSPLLRLKLESLVPEPVVGSGLDKVLDELHRRIQILLLRSARDQKIKTCLPRVKAPRAPPPGLALSQEGSSVPDTPTGNDFTNFASLDLVEETLYGQDDSQSHEPMSGLPDHGLMHLESGSSYGFATYRTGSAESDGIDLAPEEDYMDTDMEVAEWIDDNAVSYMSESLPEYGDLYNEYHLGDEILDLTYSEQEYQEQHLAPDDAHQEYDMNAAEFYDESDCYGHYHEMPDIEGGVQPTAHDFEDSSAKSDCLVDPGDDYSDFVTDEDKVIGDGIYEHLCDDDTYYDEGPNDAWEINDDYVQGDMLHRGDLDQEADPDYLTAGYVHHNDQAEAAESNMRIGRHGRPLQYWSQVPRNYVYHGTEEQWAHPGLHPIAFTSRLADYQ</sequence>
<keyword evidence="2" id="KW-1185">Reference proteome</keyword>
<organism evidence="1 2">
    <name type="scientific">Diaporthe vaccinii</name>
    <dbReference type="NCBI Taxonomy" id="105482"/>
    <lineage>
        <taxon>Eukaryota</taxon>
        <taxon>Fungi</taxon>
        <taxon>Dikarya</taxon>
        <taxon>Ascomycota</taxon>
        <taxon>Pezizomycotina</taxon>
        <taxon>Sordariomycetes</taxon>
        <taxon>Sordariomycetidae</taxon>
        <taxon>Diaporthales</taxon>
        <taxon>Diaporthaceae</taxon>
        <taxon>Diaporthe</taxon>
        <taxon>Diaporthe eres species complex</taxon>
    </lineage>
</organism>
<protein>
    <submittedName>
        <fullName evidence="1">Uncharacterized protein</fullName>
    </submittedName>
</protein>
<name>A0ABR4EHW7_9PEZI</name>
<dbReference type="EMBL" id="JBAWTH010000052">
    <property type="protein sequence ID" value="KAL2282030.1"/>
    <property type="molecule type" value="Genomic_DNA"/>
</dbReference>